<keyword evidence="3" id="KW-1185">Reference proteome</keyword>
<sequence>MRLQTSDLLPFFLAWMLLPLAQAQAELLPAAPDSGKLLATGGVKQVEGAGGGGIVPWALITSYGTEDSYGVNAHLTVLPTQDYRLKAYGVAAGICDKLELSLASQEFSGSKAPLNQLSLRQDIAGIKLRISGDLIADQDNWKPQLAIGAMYKRSQPVQGLEGLGITSVRQLGAKDDHGIDYYVAASKLFLAQSLLLNGTLRATKANQMGLLGFGGDLNNHYQLMPELSAAYLLNRKLAVGVEYRRKPQNLSVDHEKAYYDAFLAWFPNKNLSVTLAYARLGDITVFNPVNQRGWYLSVQMGN</sequence>
<reference evidence="2 3" key="1">
    <citation type="submission" date="2020-08" db="EMBL/GenBank/DDBJ databases">
        <title>Novel species isolated from subtropical streams in China.</title>
        <authorList>
            <person name="Lu H."/>
        </authorList>
    </citation>
    <scope>NUCLEOTIDE SEQUENCE [LARGE SCALE GENOMIC DNA]</scope>
    <source>
        <strain evidence="2 3">FT31W</strain>
    </source>
</reference>
<evidence type="ECO:0000256" key="1">
    <source>
        <dbReference type="SAM" id="SignalP"/>
    </source>
</evidence>
<proteinExistence type="predicted"/>
<comment type="caution">
    <text evidence="2">The sequence shown here is derived from an EMBL/GenBank/DDBJ whole genome shotgun (WGS) entry which is preliminary data.</text>
</comment>
<name>A0ABR6YIN2_9BURK</name>
<dbReference type="EMBL" id="JACOGC010000001">
    <property type="protein sequence ID" value="MBC3883761.1"/>
    <property type="molecule type" value="Genomic_DNA"/>
</dbReference>
<dbReference type="InterPro" id="IPR021393">
    <property type="entry name" value="DUF3034"/>
</dbReference>
<gene>
    <name evidence="2" type="ORF">H8K27_01310</name>
</gene>
<feature type="chain" id="PRO_5047326918" evidence="1">
    <location>
        <begin position="26"/>
        <end position="302"/>
    </location>
</feature>
<feature type="signal peptide" evidence="1">
    <location>
        <begin position="1"/>
        <end position="25"/>
    </location>
</feature>
<accession>A0ABR6YIN2</accession>
<evidence type="ECO:0000313" key="2">
    <source>
        <dbReference type="EMBL" id="MBC3883761.1"/>
    </source>
</evidence>
<dbReference type="Proteomes" id="UP000613113">
    <property type="component" value="Unassembled WGS sequence"/>
</dbReference>
<keyword evidence="1" id="KW-0732">Signal</keyword>
<dbReference type="Pfam" id="PF11231">
    <property type="entry name" value="DUF3034"/>
    <property type="match status" value="1"/>
</dbReference>
<organism evidence="2 3">
    <name type="scientific">Undibacterium griseum</name>
    <dbReference type="NCBI Taxonomy" id="2762295"/>
    <lineage>
        <taxon>Bacteria</taxon>
        <taxon>Pseudomonadati</taxon>
        <taxon>Pseudomonadota</taxon>
        <taxon>Betaproteobacteria</taxon>
        <taxon>Burkholderiales</taxon>
        <taxon>Oxalobacteraceae</taxon>
        <taxon>Undibacterium</taxon>
    </lineage>
</organism>
<evidence type="ECO:0000313" key="3">
    <source>
        <dbReference type="Proteomes" id="UP000613113"/>
    </source>
</evidence>
<protein>
    <submittedName>
        <fullName evidence="2">DUF3034 family protein</fullName>
    </submittedName>
</protein>